<dbReference type="InterPro" id="IPR010865">
    <property type="entry name" value="DUF1499"/>
</dbReference>
<dbReference type="AlphaFoldDB" id="A0A7S3UEG2"/>
<organism evidence="1">
    <name type="scientific">Picocystis salinarum</name>
    <dbReference type="NCBI Taxonomy" id="88271"/>
    <lineage>
        <taxon>Eukaryota</taxon>
        <taxon>Viridiplantae</taxon>
        <taxon>Chlorophyta</taxon>
        <taxon>Picocystophyceae</taxon>
        <taxon>Picocystales</taxon>
        <taxon>Picocystaceae</taxon>
        <taxon>Picocystis</taxon>
    </lineage>
</organism>
<dbReference type="PANTHER" id="PTHR34801">
    <property type="entry name" value="EXPRESSED PROTEIN"/>
    <property type="match status" value="1"/>
</dbReference>
<protein>
    <submittedName>
        <fullName evidence="1">Uncharacterized protein</fullName>
    </submittedName>
</protein>
<dbReference type="PANTHER" id="PTHR34801:SF6">
    <property type="entry name" value="SLL1620 PROTEIN"/>
    <property type="match status" value="1"/>
</dbReference>
<reference evidence="1" key="1">
    <citation type="submission" date="2021-01" db="EMBL/GenBank/DDBJ databases">
        <authorList>
            <person name="Corre E."/>
            <person name="Pelletier E."/>
            <person name="Niang G."/>
            <person name="Scheremetjew M."/>
            <person name="Finn R."/>
            <person name="Kale V."/>
            <person name="Holt S."/>
            <person name="Cochrane G."/>
            <person name="Meng A."/>
            <person name="Brown T."/>
            <person name="Cohen L."/>
        </authorList>
    </citation>
    <scope>NUCLEOTIDE SEQUENCE</scope>
    <source>
        <strain evidence="1">CCMP1897</strain>
    </source>
</reference>
<name>A0A7S3UEG2_9CHLO</name>
<dbReference type="Pfam" id="PF07386">
    <property type="entry name" value="DUF1499"/>
    <property type="match status" value="1"/>
</dbReference>
<dbReference type="EMBL" id="HBIS01003711">
    <property type="protein sequence ID" value="CAE0609536.1"/>
    <property type="molecule type" value="Transcribed_RNA"/>
</dbReference>
<evidence type="ECO:0000313" key="1">
    <source>
        <dbReference type="EMBL" id="CAE0609536.1"/>
    </source>
</evidence>
<proteinExistence type="predicted"/>
<accession>A0A7S3UEG2</accession>
<gene>
    <name evidence="1" type="ORF">PSAL00342_LOCUS3355</name>
</gene>
<sequence>MDVVRRCMPPSRALACPWRRSEAEVRPSMPWHTRVVLSFAVGAQVVGTNTWASEAPRVGVCPDCIGVLNGYLNSCPEEVESCASTQNDDEAHFVPPWEYEGTKKEAKQQLVEVAVNGVRDQMYDQLPSSETRAKVASWIVKTTGSVMAGRAPPARPPMELGKRDTLLDDFVGEVAEDNGDYMRIVFMGKGKKQGLVYDAEFLFLKDDSIIDTRIALRNGMPEGKGQLQASLSRGLFVDRNGAKLLLDELRKSLRWQSAPVVTGFDPGFNDKKKLWFEDAFESAQDPRKLFQNDGIDAQDELLSGDPYY</sequence>